<comment type="catalytic activity">
    <reaction evidence="3">
        <text>[thioredoxin]-dithiol + NADP(+) = [thioredoxin]-disulfide + NADPH + H(+)</text>
        <dbReference type="Rhea" id="RHEA:20345"/>
        <dbReference type="Rhea" id="RHEA-COMP:10698"/>
        <dbReference type="Rhea" id="RHEA-COMP:10700"/>
        <dbReference type="ChEBI" id="CHEBI:15378"/>
        <dbReference type="ChEBI" id="CHEBI:29950"/>
        <dbReference type="ChEBI" id="CHEBI:50058"/>
        <dbReference type="ChEBI" id="CHEBI:57783"/>
        <dbReference type="ChEBI" id="CHEBI:58349"/>
        <dbReference type="EC" id="1.8.1.9"/>
    </reaction>
</comment>
<dbReference type="Proteomes" id="UP000029839">
    <property type="component" value="Unassembled WGS sequence"/>
</dbReference>
<evidence type="ECO:0000313" key="8">
    <source>
        <dbReference type="EMBL" id="KGM09998.1"/>
    </source>
</evidence>
<dbReference type="EC" id="3.6.1.7" evidence="4"/>
<protein>
    <recommendedName>
        <fullName evidence="4">acylphosphatase</fullName>
        <ecNumber evidence="4">3.6.1.7</ecNumber>
    </recommendedName>
</protein>
<keyword evidence="1" id="KW-0285">Flavoprotein</keyword>
<dbReference type="PROSITE" id="PS51160">
    <property type="entry name" value="ACYLPHOSPHATASE_3"/>
    <property type="match status" value="1"/>
</dbReference>
<keyword evidence="2" id="KW-0560">Oxidoreductase</keyword>
<dbReference type="InterPro" id="IPR017968">
    <property type="entry name" value="Acylphosphatase_CS"/>
</dbReference>
<evidence type="ECO:0000256" key="4">
    <source>
        <dbReference type="PROSITE-ProRule" id="PRU00520"/>
    </source>
</evidence>
<dbReference type="PRINTS" id="PR00469">
    <property type="entry name" value="PNDRDTASEII"/>
</dbReference>
<dbReference type="OrthoDB" id="9786503at2"/>
<dbReference type="Pfam" id="PF07992">
    <property type="entry name" value="Pyr_redox_2"/>
    <property type="match status" value="1"/>
</dbReference>
<gene>
    <name evidence="8" type="ORF">N868_17330</name>
</gene>
<keyword evidence="9" id="KW-1185">Reference proteome</keyword>
<dbReference type="PRINTS" id="PR00368">
    <property type="entry name" value="FADPNR"/>
</dbReference>
<dbReference type="InterPro" id="IPR001792">
    <property type="entry name" value="Acylphosphatase-like_dom"/>
</dbReference>
<feature type="domain" description="Acylphosphatase-like" evidence="7">
    <location>
        <begin position="7"/>
        <end position="97"/>
    </location>
</feature>
<dbReference type="GO" id="GO:0004791">
    <property type="term" value="F:thioredoxin-disulfide reductase (NADPH) activity"/>
    <property type="evidence" value="ECO:0007669"/>
    <property type="project" value="UniProtKB-EC"/>
</dbReference>
<name>A0A0A0BNC2_9CELL</name>
<dbReference type="PROSITE" id="PS00150">
    <property type="entry name" value="ACYLPHOSPHATASE_1"/>
    <property type="match status" value="1"/>
</dbReference>
<comment type="catalytic activity">
    <reaction evidence="4">
        <text>an acyl phosphate + H2O = a carboxylate + phosphate + H(+)</text>
        <dbReference type="Rhea" id="RHEA:14965"/>
        <dbReference type="ChEBI" id="CHEBI:15377"/>
        <dbReference type="ChEBI" id="CHEBI:15378"/>
        <dbReference type="ChEBI" id="CHEBI:29067"/>
        <dbReference type="ChEBI" id="CHEBI:43474"/>
        <dbReference type="ChEBI" id="CHEBI:59918"/>
        <dbReference type="EC" id="3.6.1.7"/>
    </reaction>
</comment>
<dbReference type="Gene3D" id="3.30.70.100">
    <property type="match status" value="1"/>
</dbReference>
<dbReference type="AlphaFoldDB" id="A0A0A0BNC2"/>
<accession>A0A0A0BNC2</accession>
<dbReference type="InterPro" id="IPR050097">
    <property type="entry name" value="Ferredoxin-NADP_redctase_2"/>
</dbReference>
<proteinExistence type="inferred from homology"/>
<feature type="region of interest" description="Disordered" evidence="6">
    <location>
        <begin position="80"/>
        <end position="105"/>
    </location>
</feature>
<evidence type="ECO:0000313" key="9">
    <source>
        <dbReference type="Proteomes" id="UP000029839"/>
    </source>
</evidence>
<evidence type="ECO:0000259" key="7">
    <source>
        <dbReference type="PROSITE" id="PS51160"/>
    </source>
</evidence>
<keyword evidence="4" id="KW-0378">Hydrolase</keyword>
<reference evidence="8 9" key="1">
    <citation type="submission" date="2013-08" db="EMBL/GenBank/DDBJ databases">
        <title>Genome sequencing of Cellulomonas carbonis T26.</title>
        <authorList>
            <person name="Chen F."/>
            <person name="Li Y."/>
            <person name="Wang G."/>
        </authorList>
    </citation>
    <scope>NUCLEOTIDE SEQUENCE [LARGE SCALE GENOMIC DNA]</scope>
    <source>
        <strain evidence="8 9">T26</strain>
    </source>
</reference>
<dbReference type="InterPro" id="IPR036046">
    <property type="entry name" value="Acylphosphatase-like_dom_sf"/>
</dbReference>
<dbReference type="GO" id="GO:0003998">
    <property type="term" value="F:acylphosphatase activity"/>
    <property type="evidence" value="ECO:0007669"/>
    <property type="project" value="UniProtKB-EC"/>
</dbReference>
<evidence type="ECO:0000256" key="2">
    <source>
        <dbReference type="ARBA" id="ARBA00023002"/>
    </source>
</evidence>
<dbReference type="Pfam" id="PF00708">
    <property type="entry name" value="Acylphosphatase"/>
    <property type="match status" value="1"/>
</dbReference>
<dbReference type="RefSeq" id="WP_081978811.1">
    <property type="nucleotide sequence ID" value="NZ_AXCY01000067.1"/>
</dbReference>
<dbReference type="Gene3D" id="3.50.50.60">
    <property type="entry name" value="FAD/NAD(P)-binding domain"/>
    <property type="match status" value="2"/>
</dbReference>
<dbReference type="InterPro" id="IPR023753">
    <property type="entry name" value="FAD/NAD-binding_dom"/>
</dbReference>
<evidence type="ECO:0000256" key="5">
    <source>
        <dbReference type="RuleBase" id="RU004168"/>
    </source>
</evidence>
<evidence type="ECO:0000256" key="1">
    <source>
        <dbReference type="ARBA" id="ARBA00022630"/>
    </source>
</evidence>
<organism evidence="8 9">
    <name type="scientific">Cellulomonas carbonis T26</name>
    <dbReference type="NCBI Taxonomy" id="947969"/>
    <lineage>
        <taxon>Bacteria</taxon>
        <taxon>Bacillati</taxon>
        <taxon>Actinomycetota</taxon>
        <taxon>Actinomycetes</taxon>
        <taxon>Micrococcales</taxon>
        <taxon>Cellulomonadaceae</taxon>
        <taxon>Cellulomonas</taxon>
    </lineage>
</organism>
<dbReference type="EMBL" id="AXCY01000067">
    <property type="protein sequence ID" value="KGM09998.1"/>
    <property type="molecule type" value="Genomic_DNA"/>
</dbReference>
<comment type="similarity">
    <text evidence="5">Belongs to the acylphosphatase family.</text>
</comment>
<feature type="active site" evidence="4">
    <location>
        <position position="40"/>
    </location>
</feature>
<dbReference type="SUPFAM" id="SSF51905">
    <property type="entry name" value="FAD/NAD(P)-binding domain"/>
    <property type="match status" value="1"/>
</dbReference>
<sequence length="439" mass="45888">MSSQERSVTVVVRGHVQGVGFRWWTRQVLGSLSLTGGAENLPDGTVRVVASGAAEAVDELVATLGSGRAPGHVEGVDVVSDRPVPSGPPPLGTTAVTLGAPPADDPVRRTPDHEVVVVGGGPAGLSAALVLGRSRRSVVVLDDDTPRNRFAARMHGYLGHDGTSPADLRARAEDELARYGVEVRRARAERLVPAPTESLVEVVLDDGRSLTARRVLVATGLVDELPDVPGVADRWGRDVLHCPYCHGWEVRDARLVVLARAVDEAEKALTVRQWTGAVTLVLDGPSPADLPEVTARRLDATGVDVVAGHAQEVVVEADRITGLRLDDGRVLPCDALVVQPRVRARDELLVQVGVERVDGPAGSFVVTDGTGATGVPGVWATGNVCEPQAQVVVAAAEGYRAAVAIDHDLVLEDADAAVLAAEGSSDERGPGRLADDDAP</sequence>
<dbReference type="SUPFAM" id="SSF54975">
    <property type="entry name" value="Acylphosphatase/BLUF domain-like"/>
    <property type="match status" value="1"/>
</dbReference>
<evidence type="ECO:0000256" key="3">
    <source>
        <dbReference type="ARBA" id="ARBA00048132"/>
    </source>
</evidence>
<reference evidence="8 9" key="2">
    <citation type="journal article" date="2015" name="Stand. Genomic Sci.">
        <title>Draft genome sequence of Cellulomonas carbonis T26(T) and comparative analysis of six Cellulomonas genomes.</title>
        <authorList>
            <person name="Zhuang W."/>
            <person name="Zhang S."/>
            <person name="Xia X."/>
            <person name="Wang G."/>
        </authorList>
    </citation>
    <scope>NUCLEOTIDE SEQUENCE [LARGE SCALE GENOMIC DNA]</scope>
    <source>
        <strain evidence="8 9">T26</strain>
    </source>
</reference>
<dbReference type="PANTHER" id="PTHR48105">
    <property type="entry name" value="THIOREDOXIN REDUCTASE 1-RELATED-RELATED"/>
    <property type="match status" value="1"/>
</dbReference>
<dbReference type="InterPro" id="IPR036188">
    <property type="entry name" value="FAD/NAD-bd_sf"/>
</dbReference>
<feature type="active site" evidence="4">
    <location>
        <position position="22"/>
    </location>
</feature>
<evidence type="ECO:0000256" key="6">
    <source>
        <dbReference type="SAM" id="MobiDB-lite"/>
    </source>
</evidence>
<comment type="caution">
    <text evidence="8">The sequence shown here is derived from an EMBL/GenBank/DDBJ whole genome shotgun (WGS) entry which is preliminary data.</text>
</comment>